<dbReference type="GeneID" id="85456879"/>
<feature type="signal peptide" evidence="2">
    <location>
        <begin position="1"/>
        <end position="17"/>
    </location>
</feature>
<feature type="region of interest" description="Disordered" evidence="1">
    <location>
        <begin position="50"/>
        <end position="85"/>
    </location>
</feature>
<keyword evidence="4" id="KW-1185">Reference proteome</keyword>
<gene>
    <name evidence="3" type="ORF">BDP55DRAFT_631976</name>
</gene>
<dbReference type="AlphaFoldDB" id="A0AAJ0AKY1"/>
<evidence type="ECO:0000256" key="1">
    <source>
        <dbReference type="SAM" id="MobiDB-lite"/>
    </source>
</evidence>
<dbReference type="RefSeq" id="XP_060429798.1">
    <property type="nucleotide sequence ID" value="XM_060572353.1"/>
</dbReference>
<name>A0AAJ0AKY1_9PEZI</name>
<proteinExistence type="predicted"/>
<evidence type="ECO:0000313" key="4">
    <source>
        <dbReference type="Proteomes" id="UP001224890"/>
    </source>
</evidence>
<reference evidence="3" key="1">
    <citation type="submission" date="2021-06" db="EMBL/GenBank/DDBJ databases">
        <title>Comparative genomics, transcriptomics and evolutionary studies reveal genomic signatures of adaptation to plant cell wall in hemibiotrophic fungi.</title>
        <authorList>
            <consortium name="DOE Joint Genome Institute"/>
            <person name="Baroncelli R."/>
            <person name="Diaz J.F."/>
            <person name="Benocci T."/>
            <person name="Peng M."/>
            <person name="Battaglia E."/>
            <person name="Haridas S."/>
            <person name="Andreopoulos W."/>
            <person name="Labutti K."/>
            <person name="Pangilinan J."/>
            <person name="Floch G.L."/>
            <person name="Makela M.R."/>
            <person name="Henrissat B."/>
            <person name="Grigoriev I.V."/>
            <person name="Crouch J.A."/>
            <person name="De Vries R.P."/>
            <person name="Sukno S.A."/>
            <person name="Thon M.R."/>
        </authorList>
    </citation>
    <scope>NUCLEOTIDE SEQUENCE</scope>
    <source>
        <strain evidence="3">CBS 193.32</strain>
    </source>
</reference>
<evidence type="ECO:0008006" key="5">
    <source>
        <dbReference type="Google" id="ProtNLM"/>
    </source>
</evidence>
<dbReference type="EMBL" id="JAHMHR010000020">
    <property type="protein sequence ID" value="KAK1675795.1"/>
    <property type="molecule type" value="Genomic_DNA"/>
</dbReference>
<dbReference type="Proteomes" id="UP001224890">
    <property type="component" value="Unassembled WGS sequence"/>
</dbReference>
<evidence type="ECO:0000313" key="3">
    <source>
        <dbReference type="EMBL" id="KAK1675795.1"/>
    </source>
</evidence>
<comment type="caution">
    <text evidence="3">The sequence shown here is derived from an EMBL/GenBank/DDBJ whole genome shotgun (WGS) entry which is preliminary data.</text>
</comment>
<sequence length="169" mass="18944">MLDRVTWPIKLLLLVWTRGPWPDAYCPANASKSIWNKVPPPGRITRVIMERGPSRSVEKEEPRPKSQTAMREVTARRADRSAAQGDRLDQNTIRWLAVPYPQEAYLVHIPPFLLPMAPGAGASACDVLRLRSPVAATLSVDALFMVYGALPSQLKRTENQGNLQHLQRI</sequence>
<keyword evidence="2" id="KW-0732">Signal</keyword>
<feature type="chain" id="PRO_5042467659" description="Secreted protein" evidence="2">
    <location>
        <begin position="18"/>
        <end position="169"/>
    </location>
</feature>
<accession>A0AAJ0AKY1</accession>
<protein>
    <recommendedName>
        <fullName evidence="5">Secreted protein</fullName>
    </recommendedName>
</protein>
<evidence type="ECO:0000256" key="2">
    <source>
        <dbReference type="SAM" id="SignalP"/>
    </source>
</evidence>
<feature type="compositionally biased region" description="Basic and acidic residues" evidence="1">
    <location>
        <begin position="50"/>
        <end position="64"/>
    </location>
</feature>
<organism evidence="3 4">
    <name type="scientific">Colletotrichum godetiae</name>
    <dbReference type="NCBI Taxonomy" id="1209918"/>
    <lineage>
        <taxon>Eukaryota</taxon>
        <taxon>Fungi</taxon>
        <taxon>Dikarya</taxon>
        <taxon>Ascomycota</taxon>
        <taxon>Pezizomycotina</taxon>
        <taxon>Sordariomycetes</taxon>
        <taxon>Hypocreomycetidae</taxon>
        <taxon>Glomerellales</taxon>
        <taxon>Glomerellaceae</taxon>
        <taxon>Colletotrichum</taxon>
        <taxon>Colletotrichum acutatum species complex</taxon>
    </lineage>
</organism>